<comment type="function">
    <text evidence="2 12">Long-chain fatty alcohol oxidase involved in the omega-oxidation pathway of lipid degradation.</text>
</comment>
<dbReference type="Pfam" id="PF00732">
    <property type="entry name" value="GMC_oxred_N"/>
    <property type="match status" value="1"/>
</dbReference>
<name>A0A5A7PCC2_STRAF</name>
<evidence type="ECO:0000256" key="2">
    <source>
        <dbReference type="ARBA" id="ARBA00003842"/>
    </source>
</evidence>
<dbReference type="SUPFAM" id="SSF51905">
    <property type="entry name" value="FAD/NAD(P)-binding domain"/>
    <property type="match status" value="1"/>
</dbReference>
<dbReference type="Proteomes" id="UP000325081">
    <property type="component" value="Unassembled WGS sequence"/>
</dbReference>
<dbReference type="GO" id="GO:0046577">
    <property type="term" value="F:long-chain-alcohol oxidase activity"/>
    <property type="evidence" value="ECO:0007669"/>
    <property type="project" value="UniProtKB-EC"/>
</dbReference>
<evidence type="ECO:0000256" key="12">
    <source>
        <dbReference type="PIRNR" id="PIRNR028937"/>
    </source>
</evidence>
<feature type="domain" description="Glucose-methanol-choline oxidoreductase N-terminal" evidence="17">
    <location>
        <begin position="241"/>
        <end position="465"/>
    </location>
</feature>
<dbReference type="InterPro" id="IPR036188">
    <property type="entry name" value="FAD/NAD-bd_sf"/>
</dbReference>
<evidence type="ECO:0000256" key="4">
    <source>
        <dbReference type="ARBA" id="ARBA00010790"/>
    </source>
</evidence>
<comment type="catalytic activity">
    <reaction evidence="1 12">
        <text>a long-chain primary fatty alcohol + O2 = a long-chain fatty aldehyde + H2O2</text>
        <dbReference type="Rhea" id="RHEA:22756"/>
        <dbReference type="ChEBI" id="CHEBI:15379"/>
        <dbReference type="ChEBI" id="CHEBI:16240"/>
        <dbReference type="ChEBI" id="CHEBI:17176"/>
        <dbReference type="ChEBI" id="CHEBI:77396"/>
        <dbReference type="EC" id="1.1.3.20"/>
    </reaction>
</comment>
<evidence type="ECO:0000259" key="18">
    <source>
        <dbReference type="Pfam" id="PF05199"/>
    </source>
</evidence>
<protein>
    <recommendedName>
        <fullName evidence="5 12">Long-chain-alcohol oxidase</fullName>
        <ecNumber evidence="5 12">1.1.3.20</ecNumber>
    </recommendedName>
</protein>
<gene>
    <name evidence="19" type="ORF">STAS_06255</name>
</gene>
<keyword evidence="20" id="KW-1185">Reference proteome</keyword>
<dbReference type="InterPro" id="IPR012400">
    <property type="entry name" value="Long_Oxdase"/>
</dbReference>
<evidence type="ECO:0000256" key="14">
    <source>
        <dbReference type="PIRSR" id="PIRSR028937-2"/>
    </source>
</evidence>
<evidence type="ECO:0000256" key="11">
    <source>
        <dbReference type="ARBA" id="ARBA00023136"/>
    </source>
</evidence>
<evidence type="ECO:0000256" key="3">
    <source>
        <dbReference type="ARBA" id="ARBA00004370"/>
    </source>
</evidence>
<evidence type="ECO:0000256" key="7">
    <source>
        <dbReference type="ARBA" id="ARBA00022692"/>
    </source>
</evidence>
<evidence type="ECO:0000256" key="16">
    <source>
        <dbReference type="SAM" id="Phobius"/>
    </source>
</evidence>
<dbReference type="GO" id="GO:0016020">
    <property type="term" value="C:membrane"/>
    <property type="evidence" value="ECO:0007669"/>
    <property type="project" value="UniProtKB-SubCell"/>
</dbReference>
<keyword evidence="8 14" id="KW-0274">FAD</keyword>
<organism evidence="19 20">
    <name type="scientific">Striga asiatica</name>
    <name type="common">Asiatic witchweed</name>
    <name type="synonym">Buchnera asiatica</name>
    <dbReference type="NCBI Taxonomy" id="4170"/>
    <lineage>
        <taxon>Eukaryota</taxon>
        <taxon>Viridiplantae</taxon>
        <taxon>Streptophyta</taxon>
        <taxon>Embryophyta</taxon>
        <taxon>Tracheophyta</taxon>
        <taxon>Spermatophyta</taxon>
        <taxon>Magnoliopsida</taxon>
        <taxon>eudicotyledons</taxon>
        <taxon>Gunneridae</taxon>
        <taxon>Pentapetalae</taxon>
        <taxon>asterids</taxon>
        <taxon>lamiids</taxon>
        <taxon>Lamiales</taxon>
        <taxon>Orobanchaceae</taxon>
        <taxon>Buchnereae</taxon>
        <taxon>Striga</taxon>
    </lineage>
</organism>
<keyword evidence="7 16" id="KW-0812">Transmembrane</keyword>
<keyword evidence="6" id="KW-0285">Flavoprotein</keyword>
<dbReference type="PIRSF" id="PIRSF028937">
    <property type="entry name" value="Lg_Ch_AO"/>
    <property type="match status" value="1"/>
</dbReference>
<dbReference type="OrthoDB" id="269227at2759"/>
<dbReference type="EC" id="1.1.3.20" evidence="5 12"/>
<evidence type="ECO:0000256" key="6">
    <source>
        <dbReference type="ARBA" id="ARBA00022630"/>
    </source>
</evidence>
<keyword evidence="11 12" id="KW-0472">Membrane</keyword>
<evidence type="ECO:0000256" key="15">
    <source>
        <dbReference type="SAM" id="MobiDB-lite"/>
    </source>
</evidence>
<feature type="binding site" evidence="14">
    <location>
        <begin position="194"/>
        <end position="209"/>
    </location>
    <ligand>
        <name>FAD</name>
        <dbReference type="ChEBI" id="CHEBI:57692"/>
    </ligand>
</feature>
<evidence type="ECO:0000256" key="10">
    <source>
        <dbReference type="ARBA" id="ARBA00023002"/>
    </source>
</evidence>
<evidence type="ECO:0000256" key="5">
    <source>
        <dbReference type="ARBA" id="ARBA00013125"/>
    </source>
</evidence>
<dbReference type="InterPro" id="IPR000172">
    <property type="entry name" value="GMC_OxRdtase_N"/>
</dbReference>
<comment type="similarity">
    <text evidence="4 12">Belongs to the GMC oxidoreductase family.</text>
</comment>
<dbReference type="Gene3D" id="3.50.50.60">
    <property type="entry name" value="FAD/NAD(P)-binding domain"/>
    <property type="match status" value="2"/>
</dbReference>
<evidence type="ECO:0000256" key="8">
    <source>
        <dbReference type="ARBA" id="ARBA00022827"/>
    </source>
</evidence>
<evidence type="ECO:0000256" key="1">
    <source>
        <dbReference type="ARBA" id="ARBA00000920"/>
    </source>
</evidence>
<keyword evidence="10 12" id="KW-0560">Oxidoreductase</keyword>
<evidence type="ECO:0000259" key="17">
    <source>
        <dbReference type="Pfam" id="PF00732"/>
    </source>
</evidence>
<sequence length="710" mass="77230">MAESYTSKVSKKPFSRGQMEALTALCDTLLPSVDVSGDDLRRQRLHAPLDDVIRFYQTSASMAGTPQLRFSKVSPKKREEILLSWSTSFFFLLRILFAALKIFTLLTFFTQVNEKNDNPAWKAIGYPGPDPDRKPDPNSTTENPSGPLHKGIVNLTHQKQKSLYKLQTLGFPISMLNASRPKSLEKNPSFTVKCDVAVVGSGSGGGLVAGVLAKAGHKVIVLEKGGYFARDNLSLLEGRAMDQMYLNHGILGTDNMDVLIVAGSTVGGGSAINWSASIRTPRHVAREWSQKHGLKLFETEAYEHALDVVCAKMGVQSEFETEGFNNMILRKGCENLGYRAENIPRNAPRDHYCGWCCLGCADGRKKGTPETWLVDLVESGNGSILTCCEALRVVTEKNWVVGGKGRKRRAVGVEFMYETETGRETGLVEARVTVVACGAICTPGLLRRSGLRNPNIGRNLRLHPVVMAWGHFPDGPDCWPGPEKRSFEGGIMTAMSKEVANFETSGYGALIQTPSLHPGMFSIVTPWASGQDVKARMVKFPRTAHVFALARDVGSGEVVSETDVRYEVGPADTESLREGVGRALRILAAAGAEEIGTHHREGRVLKVRETDRRELERFVEEESSRPVSGLSTPVCSAHQMGSCRMGVGPKVSVVGPTGESWEVEGLYVADSSVFPTAVGVNPMVTVQAVAYCTARAIQEALGGGEKAREV</sequence>
<evidence type="ECO:0000256" key="9">
    <source>
        <dbReference type="ARBA" id="ARBA00022989"/>
    </source>
</evidence>
<proteinExistence type="inferred from homology"/>
<dbReference type="EMBL" id="BKCP01004339">
    <property type="protein sequence ID" value="GER30320.1"/>
    <property type="molecule type" value="Genomic_DNA"/>
</dbReference>
<dbReference type="AlphaFoldDB" id="A0A5A7PCC2"/>
<accession>A0A5A7PCC2</accession>
<evidence type="ECO:0000313" key="20">
    <source>
        <dbReference type="Proteomes" id="UP000325081"/>
    </source>
</evidence>
<dbReference type="PANTHER" id="PTHR46056">
    <property type="entry name" value="LONG-CHAIN-ALCOHOL OXIDASE"/>
    <property type="match status" value="1"/>
</dbReference>
<comment type="caution">
    <text evidence="19">The sequence shown here is derived from an EMBL/GenBank/DDBJ whole genome shotgun (WGS) entry which is preliminary data.</text>
</comment>
<feature type="transmembrane region" description="Helical" evidence="16">
    <location>
        <begin position="82"/>
        <end position="109"/>
    </location>
</feature>
<evidence type="ECO:0000313" key="19">
    <source>
        <dbReference type="EMBL" id="GER30320.1"/>
    </source>
</evidence>
<dbReference type="Pfam" id="PF05199">
    <property type="entry name" value="GMC_oxred_C"/>
    <property type="match status" value="1"/>
</dbReference>
<reference evidence="20" key="1">
    <citation type="journal article" date="2019" name="Curr. Biol.">
        <title>Genome Sequence of Striga asiatica Provides Insight into the Evolution of Plant Parasitism.</title>
        <authorList>
            <person name="Yoshida S."/>
            <person name="Kim S."/>
            <person name="Wafula E.K."/>
            <person name="Tanskanen J."/>
            <person name="Kim Y.M."/>
            <person name="Honaas L."/>
            <person name="Yang Z."/>
            <person name="Spallek T."/>
            <person name="Conn C.E."/>
            <person name="Ichihashi Y."/>
            <person name="Cheong K."/>
            <person name="Cui S."/>
            <person name="Der J.P."/>
            <person name="Gundlach H."/>
            <person name="Jiao Y."/>
            <person name="Hori C."/>
            <person name="Ishida J.K."/>
            <person name="Kasahara H."/>
            <person name="Kiba T."/>
            <person name="Kim M.S."/>
            <person name="Koo N."/>
            <person name="Laohavisit A."/>
            <person name="Lee Y.H."/>
            <person name="Lumba S."/>
            <person name="McCourt P."/>
            <person name="Mortimer J.C."/>
            <person name="Mutuku J.M."/>
            <person name="Nomura T."/>
            <person name="Sasaki-Sekimoto Y."/>
            <person name="Seto Y."/>
            <person name="Wang Y."/>
            <person name="Wakatake T."/>
            <person name="Sakakibara H."/>
            <person name="Demura T."/>
            <person name="Yamaguchi S."/>
            <person name="Yoneyama K."/>
            <person name="Manabe R.I."/>
            <person name="Nelson D.C."/>
            <person name="Schulman A.H."/>
            <person name="Timko M.P."/>
            <person name="dePamphilis C.W."/>
            <person name="Choi D."/>
            <person name="Shirasu K."/>
        </authorList>
    </citation>
    <scope>NUCLEOTIDE SEQUENCE [LARGE SCALE GENOMIC DNA]</scope>
    <source>
        <strain evidence="20">cv. UVA1</strain>
    </source>
</reference>
<dbReference type="InterPro" id="IPR007867">
    <property type="entry name" value="GMC_OxRtase_C"/>
</dbReference>
<feature type="active site" description="Proton acceptor" evidence="13">
    <location>
        <position position="638"/>
    </location>
</feature>
<dbReference type="GO" id="GO:0050660">
    <property type="term" value="F:flavin adenine dinucleotide binding"/>
    <property type="evidence" value="ECO:0007669"/>
    <property type="project" value="InterPro"/>
</dbReference>
<feature type="domain" description="Glucose-methanol-choline oxidoreductase C-terminal" evidence="18">
    <location>
        <begin position="562"/>
        <end position="690"/>
    </location>
</feature>
<feature type="region of interest" description="Disordered" evidence="15">
    <location>
        <begin position="120"/>
        <end position="151"/>
    </location>
</feature>
<comment type="subcellular location">
    <subcellularLocation>
        <location evidence="3 12">Membrane</location>
    </subcellularLocation>
</comment>
<evidence type="ECO:0000256" key="13">
    <source>
        <dbReference type="PIRSR" id="PIRSR028937-1"/>
    </source>
</evidence>
<dbReference type="PANTHER" id="PTHR46056:SF4">
    <property type="entry name" value="LONG-CHAIN-ALCOHOL OXIDASE FAO4A"/>
    <property type="match status" value="1"/>
</dbReference>
<keyword evidence="9 16" id="KW-1133">Transmembrane helix</keyword>